<protein>
    <submittedName>
        <fullName evidence="2">Multi antimicrobial extrusion protein (Na(+)/drug antiporter), MATE family of MDR efflux pumps</fullName>
    </submittedName>
</protein>
<dbReference type="AlphaFoldDB" id="A0A3B0VTP1"/>
<organism evidence="2">
    <name type="scientific">hydrothermal vent metagenome</name>
    <dbReference type="NCBI Taxonomy" id="652676"/>
    <lineage>
        <taxon>unclassified sequences</taxon>
        <taxon>metagenomes</taxon>
        <taxon>ecological metagenomes</taxon>
    </lineage>
</organism>
<feature type="transmembrane region" description="Helical" evidence="1">
    <location>
        <begin position="57"/>
        <end position="76"/>
    </location>
</feature>
<keyword evidence="1" id="KW-1133">Transmembrane helix</keyword>
<keyword evidence="1" id="KW-0472">Membrane</keyword>
<proteinExistence type="predicted"/>
<accession>A0A3B0VTP1</accession>
<evidence type="ECO:0000313" key="2">
    <source>
        <dbReference type="EMBL" id="VAW43740.1"/>
    </source>
</evidence>
<keyword evidence="1" id="KW-0812">Transmembrane</keyword>
<gene>
    <name evidence="2" type="ORF">MNBD_GAMMA02-1293</name>
</gene>
<name>A0A3B0VTP1_9ZZZZ</name>
<evidence type="ECO:0000256" key="1">
    <source>
        <dbReference type="SAM" id="Phobius"/>
    </source>
</evidence>
<dbReference type="EMBL" id="UOFA01000023">
    <property type="protein sequence ID" value="VAW43740.1"/>
    <property type="molecule type" value="Genomic_DNA"/>
</dbReference>
<reference evidence="2" key="1">
    <citation type="submission" date="2018-06" db="EMBL/GenBank/DDBJ databases">
        <authorList>
            <person name="Zhirakovskaya E."/>
        </authorList>
    </citation>
    <scope>NUCLEOTIDE SEQUENCE</scope>
</reference>
<sequence>MICLNFIASGIIFTCSGMFQALGNIWPAMWSTGSRLFTFAIPAIWLSRQSDFQIEQLWMVSVITVYLQLLISLLLLNKQFKRSFAV</sequence>